<dbReference type="InParanoid" id="A0A1V8SXD0"/>
<evidence type="ECO:0000256" key="1">
    <source>
        <dbReference type="SAM" id="MobiDB-lite"/>
    </source>
</evidence>
<evidence type="ECO:0000313" key="2">
    <source>
        <dbReference type="EMBL" id="OQO03807.1"/>
    </source>
</evidence>
<comment type="caution">
    <text evidence="2">The sequence shown here is derived from an EMBL/GenBank/DDBJ whole genome shotgun (WGS) entry which is preliminary data.</text>
</comment>
<sequence length="324" mass="36242">MVSSASKRPAYQTLDEPAPEHQYQNEQREAPTSQSAKIPAKALDQSEMHFASPGSGGEEEPWQIASKGNNKKRGGHSQSLPTIFPSSIIDDSANRPPCAISRALTRSQPASPAPKPSTTVDVFRQMNWRDPTAIAALEVQRKLDNRSASSKQSQKTVEGLPITVIMPGVLTWHWDRHLFPIGKKVIVPDGGKLEVLDNGEQVLHKGRYWVVLEVISDELVEVPIYTFKDKGLLAVREDKRQDYAQIRPPHIAADDFLSRYKIPRNPVLGIAELHQNAELRKTMLAHVAKPQTRELSKTAIRRVATMDAESFEAFKVLVEKRRVQ</sequence>
<accession>A0A1V8SXD0</accession>
<feature type="compositionally biased region" description="Polar residues" evidence="1">
    <location>
        <begin position="22"/>
        <end position="36"/>
    </location>
</feature>
<protein>
    <submittedName>
        <fullName evidence="2">Uncharacterized protein</fullName>
    </submittedName>
</protein>
<feature type="region of interest" description="Disordered" evidence="1">
    <location>
        <begin position="1"/>
        <end position="96"/>
    </location>
</feature>
<name>A0A1V8SXD0_9PEZI</name>
<dbReference type="Proteomes" id="UP000192596">
    <property type="component" value="Unassembled WGS sequence"/>
</dbReference>
<keyword evidence="3" id="KW-1185">Reference proteome</keyword>
<proteinExistence type="predicted"/>
<dbReference type="OrthoDB" id="3438983at2759"/>
<reference evidence="3" key="1">
    <citation type="submission" date="2017-03" db="EMBL/GenBank/DDBJ databases">
        <title>Genomes of endolithic fungi from Antarctica.</title>
        <authorList>
            <person name="Coleine C."/>
            <person name="Masonjones S."/>
            <person name="Stajich J.E."/>
        </authorList>
    </citation>
    <scope>NUCLEOTIDE SEQUENCE [LARGE SCALE GENOMIC DNA]</scope>
    <source>
        <strain evidence="3">CCFEE 5527</strain>
    </source>
</reference>
<feature type="compositionally biased region" description="Polar residues" evidence="1">
    <location>
        <begin position="76"/>
        <end position="85"/>
    </location>
</feature>
<organism evidence="2 3">
    <name type="scientific">Cryoendolithus antarcticus</name>
    <dbReference type="NCBI Taxonomy" id="1507870"/>
    <lineage>
        <taxon>Eukaryota</taxon>
        <taxon>Fungi</taxon>
        <taxon>Dikarya</taxon>
        <taxon>Ascomycota</taxon>
        <taxon>Pezizomycotina</taxon>
        <taxon>Dothideomycetes</taxon>
        <taxon>Dothideomycetidae</taxon>
        <taxon>Cladosporiales</taxon>
        <taxon>Cladosporiaceae</taxon>
        <taxon>Cryoendolithus</taxon>
    </lineage>
</organism>
<gene>
    <name evidence="2" type="ORF">B0A48_10447</name>
</gene>
<dbReference type="EMBL" id="NAJO01000023">
    <property type="protein sequence ID" value="OQO03807.1"/>
    <property type="molecule type" value="Genomic_DNA"/>
</dbReference>
<evidence type="ECO:0000313" key="3">
    <source>
        <dbReference type="Proteomes" id="UP000192596"/>
    </source>
</evidence>
<dbReference type="AlphaFoldDB" id="A0A1V8SXD0"/>